<reference evidence="1" key="1">
    <citation type="submission" date="2022-11" db="EMBL/GenBank/DDBJ databases">
        <authorList>
            <person name="Morgan W.R."/>
            <person name="Tartar A."/>
        </authorList>
    </citation>
    <scope>NUCLEOTIDE SEQUENCE</scope>
    <source>
        <strain evidence="1">ARSEF 373</strain>
    </source>
</reference>
<evidence type="ECO:0000313" key="2">
    <source>
        <dbReference type="Proteomes" id="UP001146120"/>
    </source>
</evidence>
<dbReference type="Proteomes" id="UP001146120">
    <property type="component" value="Unassembled WGS sequence"/>
</dbReference>
<protein>
    <submittedName>
        <fullName evidence="1">Uncharacterized protein</fullName>
    </submittedName>
</protein>
<dbReference type="EMBL" id="DAKRPA010000174">
    <property type="protein sequence ID" value="DAZ96234.1"/>
    <property type="molecule type" value="Genomic_DNA"/>
</dbReference>
<keyword evidence="2" id="KW-1185">Reference proteome</keyword>
<evidence type="ECO:0000313" key="1">
    <source>
        <dbReference type="EMBL" id="DAZ96234.1"/>
    </source>
</evidence>
<sequence length="12" mass="1359">MHLFSGSLRSHS</sequence>
<name>A0AAV2YS80_9STRA</name>
<gene>
    <name evidence="1" type="ORF">N0F65_012596</name>
</gene>
<organism evidence="1 2">
    <name type="scientific">Lagenidium giganteum</name>
    <dbReference type="NCBI Taxonomy" id="4803"/>
    <lineage>
        <taxon>Eukaryota</taxon>
        <taxon>Sar</taxon>
        <taxon>Stramenopiles</taxon>
        <taxon>Oomycota</taxon>
        <taxon>Peronosporomycetes</taxon>
        <taxon>Pythiales</taxon>
        <taxon>Pythiaceae</taxon>
    </lineage>
</organism>
<reference evidence="1" key="2">
    <citation type="journal article" date="2023" name="Microbiol Resour">
        <title>Decontamination and Annotation of the Draft Genome Sequence of the Oomycete Lagenidium giganteum ARSEF 373.</title>
        <authorList>
            <person name="Morgan W.R."/>
            <person name="Tartar A."/>
        </authorList>
    </citation>
    <scope>NUCLEOTIDE SEQUENCE</scope>
    <source>
        <strain evidence="1">ARSEF 373</strain>
    </source>
</reference>
<proteinExistence type="predicted"/>
<accession>A0AAV2YS80</accession>
<comment type="caution">
    <text evidence="1">The sequence shown here is derived from an EMBL/GenBank/DDBJ whole genome shotgun (WGS) entry which is preliminary data.</text>
</comment>